<feature type="compositionally biased region" description="Polar residues" evidence="1">
    <location>
        <begin position="139"/>
        <end position="151"/>
    </location>
</feature>
<keyword evidence="4" id="KW-1185">Reference proteome</keyword>
<dbReference type="EMBL" id="JAWWNJ010000005">
    <property type="protein sequence ID" value="KAK7056025.1"/>
    <property type="molecule type" value="Genomic_DNA"/>
</dbReference>
<keyword evidence="2" id="KW-0472">Membrane</keyword>
<reference evidence="3 4" key="1">
    <citation type="journal article" date="2024" name="J Genomics">
        <title>Draft genome sequencing and assembly of Favolaschia claudopus CIRM-BRFM 2984 isolated from oak limbs.</title>
        <authorList>
            <person name="Navarro D."/>
            <person name="Drula E."/>
            <person name="Chaduli D."/>
            <person name="Cazenave R."/>
            <person name="Ahrendt S."/>
            <person name="Wang J."/>
            <person name="Lipzen A."/>
            <person name="Daum C."/>
            <person name="Barry K."/>
            <person name="Grigoriev I.V."/>
            <person name="Favel A."/>
            <person name="Rosso M.N."/>
            <person name="Martin F."/>
        </authorList>
    </citation>
    <scope>NUCLEOTIDE SEQUENCE [LARGE SCALE GENOMIC DNA]</scope>
    <source>
        <strain evidence="3 4">CIRM-BRFM 2984</strain>
    </source>
</reference>
<organism evidence="3 4">
    <name type="scientific">Favolaschia claudopus</name>
    <dbReference type="NCBI Taxonomy" id="2862362"/>
    <lineage>
        <taxon>Eukaryota</taxon>
        <taxon>Fungi</taxon>
        <taxon>Dikarya</taxon>
        <taxon>Basidiomycota</taxon>
        <taxon>Agaricomycotina</taxon>
        <taxon>Agaricomycetes</taxon>
        <taxon>Agaricomycetidae</taxon>
        <taxon>Agaricales</taxon>
        <taxon>Marasmiineae</taxon>
        <taxon>Mycenaceae</taxon>
        <taxon>Favolaschia</taxon>
    </lineage>
</organism>
<evidence type="ECO:0000256" key="2">
    <source>
        <dbReference type="SAM" id="Phobius"/>
    </source>
</evidence>
<protein>
    <submittedName>
        <fullName evidence="3">Uncharacterized protein</fullName>
    </submittedName>
</protein>
<feature type="region of interest" description="Disordered" evidence="1">
    <location>
        <begin position="133"/>
        <end position="153"/>
    </location>
</feature>
<gene>
    <name evidence="3" type="ORF">R3P38DRAFT_2761158</name>
</gene>
<evidence type="ECO:0000313" key="4">
    <source>
        <dbReference type="Proteomes" id="UP001362999"/>
    </source>
</evidence>
<name>A0AAW0DX85_9AGAR</name>
<dbReference type="Proteomes" id="UP001362999">
    <property type="component" value="Unassembled WGS sequence"/>
</dbReference>
<comment type="caution">
    <text evidence="3">The sequence shown here is derived from an EMBL/GenBank/DDBJ whole genome shotgun (WGS) entry which is preliminary data.</text>
</comment>
<accession>A0AAW0DX85</accession>
<keyword evidence="2" id="KW-1133">Transmembrane helix</keyword>
<evidence type="ECO:0000256" key="1">
    <source>
        <dbReference type="SAM" id="MobiDB-lite"/>
    </source>
</evidence>
<keyword evidence="2" id="KW-0812">Transmembrane</keyword>
<evidence type="ECO:0000313" key="3">
    <source>
        <dbReference type="EMBL" id="KAK7056025.1"/>
    </source>
</evidence>
<proteinExistence type="predicted"/>
<sequence length="187" mass="19728">MVPPLPVGARSCFKRLGGVEVVVQEAGIGPHPGVNELEGVLVGVNIASILRIHGRQQGENPLIRVLCFAGLGSAGSSQSGVSPSADSAFHHVSTCYSAHALSLLPCAIITLVDVRGESRPVSLDLWRNPEPLGLHRDNTGNTRRQQGSNKAGSIASLSHPRFRMLGLRFGSGLVEAGTIIFMAAIFY</sequence>
<feature type="transmembrane region" description="Helical" evidence="2">
    <location>
        <begin position="165"/>
        <end position="186"/>
    </location>
</feature>
<dbReference type="AlphaFoldDB" id="A0AAW0DX85"/>